<gene>
    <name evidence="1" type="ORF">RPMA_13745</name>
</gene>
<evidence type="ECO:0000313" key="1">
    <source>
        <dbReference type="EMBL" id="QUS39783.1"/>
    </source>
</evidence>
<dbReference type="EMBL" id="CP036498">
    <property type="protein sequence ID" value="QUS39783.1"/>
    <property type="molecule type" value="Genomic_DNA"/>
</dbReference>
<organism evidence="1 2">
    <name type="scientific">Tardiphaga alba</name>
    <dbReference type="NCBI Taxonomy" id="340268"/>
    <lineage>
        <taxon>Bacteria</taxon>
        <taxon>Pseudomonadati</taxon>
        <taxon>Pseudomonadota</taxon>
        <taxon>Alphaproteobacteria</taxon>
        <taxon>Hyphomicrobiales</taxon>
        <taxon>Nitrobacteraceae</taxon>
        <taxon>Tardiphaga</taxon>
    </lineage>
</organism>
<reference evidence="1 2" key="1">
    <citation type="submission" date="2019-02" db="EMBL/GenBank/DDBJ databases">
        <title>Emended description of the genus Rhodopseudomonas and description of Rhodopseudomonas albus sp. nov., a non-phototrophic, heavy-metal-tolerant bacterium isolated from garden soil.</title>
        <authorList>
            <person name="Bao Z."/>
            <person name="Cao W.W."/>
            <person name="Sato Y."/>
            <person name="Nishizawa T."/>
            <person name="Zhao J."/>
            <person name="Guo Y."/>
            <person name="Ohta H."/>
        </authorList>
    </citation>
    <scope>NUCLEOTIDE SEQUENCE [LARGE SCALE GENOMIC DNA]</scope>
    <source>
        <strain evidence="1 2">SK50-23</strain>
    </source>
</reference>
<proteinExistence type="predicted"/>
<evidence type="ECO:0000313" key="2">
    <source>
        <dbReference type="Proteomes" id="UP000682843"/>
    </source>
</evidence>
<accession>A0ABX8ABH4</accession>
<dbReference type="RefSeq" id="WP_211913335.1">
    <property type="nucleotide sequence ID" value="NZ_CP036498.1"/>
</dbReference>
<sequence>MAFKFRKMSIKSRKRTLGIAGFALVVEMIVSHPRFDVTHVATAARVAGPALMASLATLTRTVHQPDDTVVGVPVVTPVSDHTTMSCAKPRRIES</sequence>
<protein>
    <recommendedName>
        <fullName evidence="3">Secreted protein</fullName>
    </recommendedName>
</protein>
<dbReference type="Proteomes" id="UP000682843">
    <property type="component" value="Chromosome"/>
</dbReference>
<evidence type="ECO:0008006" key="3">
    <source>
        <dbReference type="Google" id="ProtNLM"/>
    </source>
</evidence>
<name>A0ABX8ABH4_9BRAD</name>
<keyword evidence="2" id="KW-1185">Reference proteome</keyword>